<keyword evidence="5" id="KW-1185">Reference proteome</keyword>
<feature type="domain" description="N-acetyltransferase" evidence="3">
    <location>
        <begin position="117"/>
        <end position="273"/>
    </location>
</feature>
<organism evidence="4 5">
    <name type="scientific">Rhodospira trueperi</name>
    <dbReference type="NCBI Taxonomy" id="69960"/>
    <lineage>
        <taxon>Bacteria</taxon>
        <taxon>Pseudomonadati</taxon>
        <taxon>Pseudomonadota</taxon>
        <taxon>Alphaproteobacteria</taxon>
        <taxon>Rhodospirillales</taxon>
        <taxon>Rhodospirillaceae</taxon>
        <taxon>Rhodospira</taxon>
    </lineage>
</organism>
<dbReference type="InterPro" id="IPR016181">
    <property type="entry name" value="Acyl_CoA_acyltransferase"/>
</dbReference>
<dbReference type="EMBL" id="FNAP01000015">
    <property type="protein sequence ID" value="SDE90219.1"/>
    <property type="molecule type" value="Genomic_DNA"/>
</dbReference>
<dbReference type="Gene3D" id="3.40.630.30">
    <property type="match status" value="1"/>
</dbReference>
<dbReference type="STRING" id="69960.SAMN05421720_11547"/>
<keyword evidence="2" id="KW-0012">Acyltransferase</keyword>
<proteinExistence type="predicted"/>
<dbReference type="OrthoDB" id="5453579at2"/>
<evidence type="ECO:0000256" key="2">
    <source>
        <dbReference type="ARBA" id="ARBA00023315"/>
    </source>
</evidence>
<dbReference type="PANTHER" id="PTHR43877:SF2">
    <property type="entry name" value="AMINOALKYLPHOSPHONATE N-ACETYLTRANSFERASE-RELATED"/>
    <property type="match status" value="1"/>
</dbReference>
<evidence type="ECO:0000313" key="4">
    <source>
        <dbReference type="EMBL" id="SDE90219.1"/>
    </source>
</evidence>
<dbReference type="InterPro" id="IPR000182">
    <property type="entry name" value="GNAT_dom"/>
</dbReference>
<dbReference type="SUPFAM" id="SSF55729">
    <property type="entry name" value="Acyl-CoA N-acyltransferases (Nat)"/>
    <property type="match status" value="1"/>
</dbReference>
<dbReference type="InterPro" id="IPR050832">
    <property type="entry name" value="Bact_Acetyltransf"/>
</dbReference>
<sequence length="273" mass="29447">MTSAERNAGGIPRDFSRGGATLVLDSFLSDIMGKPAYDLKLAPTEATATAADAPLEALLANFGVDGTPALVSCRLRADDVNGIQALEESGFRMIECYLDFEINMKATASDEPDGPTHGLRLAGAADRSALKAIASSGFTSSRLHLDPAIPKAQADESRRRWLANSLDGRAEAVYCTVDPERGPSGFVACRRLDGAEPGGRLDLIAVAPHARGYGHGRALIGAFVRHCRRADYRYGRVGTQAHNLPAIRLYESLGFRLDAAFMTLHLHRSERRR</sequence>
<dbReference type="PANTHER" id="PTHR43877">
    <property type="entry name" value="AMINOALKYLPHOSPHONATE N-ACETYLTRANSFERASE-RELATED-RELATED"/>
    <property type="match status" value="1"/>
</dbReference>
<dbReference type="CDD" id="cd04301">
    <property type="entry name" value="NAT_SF"/>
    <property type="match status" value="1"/>
</dbReference>
<name>A0A1G7GQF7_9PROT</name>
<evidence type="ECO:0000259" key="3">
    <source>
        <dbReference type="PROSITE" id="PS51186"/>
    </source>
</evidence>
<evidence type="ECO:0000313" key="5">
    <source>
        <dbReference type="Proteomes" id="UP000199412"/>
    </source>
</evidence>
<keyword evidence="1 4" id="KW-0808">Transferase</keyword>
<dbReference type="AlphaFoldDB" id="A0A1G7GQF7"/>
<dbReference type="RefSeq" id="WP_092787754.1">
    <property type="nucleotide sequence ID" value="NZ_FNAP01000015.1"/>
</dbReference>
<accession>A0A1G7GQF7</accession>
<gene>
    <name evidence="4" type="ORF">SAMN05421720_11547</name>
</gene>
<dbReference type="GO" id="GO:0016747">
    <property type="term" value="F:acyltransferase activity, transferring groups other than amino-acyl groups"/>
    <property type="evidence" value="ECO:0007669"/>
    <property type="project" value="InterPro"/>
</dbReference>
<reference evidence="4 5" key="1">
    <citation type="submission" date="2016-10" db="EMBL/GenBank/DDBJ databases">
        <authorList>
            <person name="de Groot N.N."/>
        </authorList>
    </citation>
    <scope>NUCLEOTIDE SEQUENCE [LARGE SCALE GENOMIC DNA]</scope>
    <source>
        <strain evidence="4 5">ATCC 700224</strain>
    </source>
</reference>
<dbReference type="PROSITE" id="PS51186">
    <property type="entry name" value="GNAT"/>
    <property type="match status" value="1"/>
</dbReference>
<dbReference type="Pfam" id="PF00583">
    <property type="entry name" value="Acetyltransf_1"/>
    <property type="match status" value="1"/>
</dbReference>
<evidence type="ECO:0000256" key="1">
    <source>
        <dbReference type="ARBA" id="ARBA00022679"/>
    </source>
</evidence>
<dbReference type="Proteomes" id="UP000199412">
    <property type="component" value="Unassembled WGS sequence"/>
</dbReference>
<protein>
    <submittedName>
        <fullName evidence="4">Acetyltransferase (GNAT) family protein</fullName>
    </submittedName>
</protein>